<accession>A0ABR2M9U1</accession>
<dbReference type="EMBL" id="JBBWWR010000010">
    <property type="protein sequence ID" value="KAK8960798.1"/>
    <property type="molecule type" value="Genomic_DNA"/>
</dbReference>
<sequence length="85" mass="9966">MSQLRQRDMRQDPSLRKAKGTMDSRTVKTIMYLINKEPSCPMDKLSEERWTRIVELMKWMPNLKALFPGSITSILIFFFGINLNA</sequence>
<keyword evidence="2" id="KW-1133">Transmembrane helix</keyword>
<comment type="caution">
    <text evidence="3">The sequence shown here is derived from an EMBL/GenBank/DDBJ whole genome shotgun (WGS) entry which is preliminary data.</text>
</comment>
<dbReference type="Proteomes" id="UP001412067">
    <property type="component" value="Unassembled WGS sequence"/>
</dbReference>
<feature type="transmembrane region" description="Helical" evidence="2">
    <location>
        <begin position="65"/>
        <end position="83"/>
    </location>
</feature>
<name>A0ABR2M9U1_9ASPA</name>
<evidence type="ECO:0000256" key="2">
    <source>
        <dbReference type="SAM" id="Phobius"/>
    </source>
</evidence>
<evidence type="ECO:0000313" key="3">
    <source>
        <dbReference type="EMBL" id="KAK8960798.1"/>
    </source>
</evidence>
<feature type="region of interest" description="Disordered" evidence="1">
    <location>
        <begin position="1"/>
        <end position="22"/>
    </location>
</feature>
<proteinExistence type="predicted"/>
<gene>
    <name evidence="3" type="ORF">KSP40_PGU014488</name>
</gene>
<keyword evidence="2" id="KW-0812">Transmembrane</keyword>
<organism evidence="3 4">
    <name type="scientific">Platanthera guangdongensis</name>
    <dbReference type="NCBI Taxonomy" id="2320717"/>
    <lineage>
        <taxon>Eukaryota</taxon>
        <taxon>Viridiplantae</taxon>
        <taxon>Streptophyta</taxon>
        <taxon>Embryophyta</taxon>
        <taxon>Tracheophyta</taxon>
        <taxon>Spermatophyta</taxon>
        <taxon>Magnoliopsida</taxon>
        <taxon>Liliopsida</taxon>
        <taxon>Asparagales</taxon>
        <taxon>Orchidaceae</taxon>
        <taxon>Orchidoideae</taxon>
        <taxon>Orchideae</taxon>
        <taxon>Orchidinae</taxon>
        <taxon>Platanthera</taxon>
    </lineage>
</organism>
<evidence type="ECO:0000256" key="1">
    <source>
        <dbReference type="SAM" id="MobiDB-lite"/>
    </source>
</evidence>
<reference evidence="3 4" key="1">
    <citation type="journal article" date="2022" name="Nat. Plants">
        <title>Genomes of leafy and leafless Platanthera orchids illuminate the evolution of mycoheterotrophy.</title>
        <authorList>
            <person name="Li M.H."/>
            <person name="Liu K.W."/>
            <person name="Li Z."/>
            <person name="Lu H.C."/>
            <person name="Ye Q.L."/>
            <person name="Zhang D."/>
            <person name="Wang J.Y."/>
            <person name="Li Y.F."/>
            <person name="Zhong Z.M."/>
            <person name="Liu X."/>
            <person name="Yu X."/>
            <person name="Liu D.K."/>
            <person name="Tu X.D."/>
            <person name="Liu B."/>
            <person name="Hao Y."/>
            <person name="Liao X.Y."/>
            <person name="Jiang Y.T."/>
            <person name="Sun W.H."/>
            <person name="Chen J."/>
            <person name="Chen Y.Q."/>
            <person name="Ai Y."/>
            <person name="Zhai J.W."/>
            <person name="Wu S.S."/>
            <person name="Zhou Z."/>
            <person name="Hsiao Y.Y."/>
            <person name="Wu W.L."/>
            <person name="Chen Y.Y."/>
            <person name="Lin Y.F."/>
            <person name="Hsu J.L."/>
            <person name="Li C.Y."/>
            <person name="Wang Z.W."/>
            <person name="Zhao X."/>
            <person name="Zhong W.Y."/>
            <person name="Ma X.K."/>
            <person name="Ma L."/>
            <person name="Huang J."/>
            <person name="Chen G.Z."/>
            <person name="Huang M.Z."/>
            <person name="Huang L."/>
            <person name="Peng D.H."/>
            <person name="Luo Y.B."/>
            <person name="Zou S.Q."/>
            <person name="Chen S.P."/>
            <person name="Lan S."/>
            <person name="Tsai W.C."/>
            <person name="Van de Peer Y."/>
            <person name="Liu Z.J."/>
        </authorList>
    </citation>
    <scope>NUCLEOTIDE SEQUENCE [LARGE SCALE GENOMIC DNA]</scope>
    <source>
        <strain evidence="3">Lor288</strain>
    </source>
</reference>
<evidence type="ECO:0000313" key="4">
    <source>
        <dbReference type="Proteomes" id="UP001412067"/>
    </source>
</evidence>
<keyword evidence="4" id="KW-1185">Reference proteome</keyword>
<protein>
    <submittedName>
        <fullName evidence="3">Uncharacterized protein</fullName>
    </submittedName>
</protein>
<keyword evidence="2" id="KW-0472">Membrane</keyword>